<dbReference type="GO" id="GO:0022857">
    <property type="term" value="F:transmembrane transporter activity"/>
    <property type="evidence" value="ECO:0007669"/>
    <property type="project" value="InterPro"/>
</dbReference>
<feature type="transmembrane region" description="Helical" evidence="7">
    <location>
        <begin position="46"/>
        <end position="66"/>
    </location>
</feature>
<feature type="transmembrane region" description="Helical" evidence="7">
    <location>
        <begin position="103"/>
        <end position="122"/>
    </location>
</feature>
<feature type="transmembrane region" description="Helical" evidence="7">
    <location>
        <begin position="7"/>
        <end position="34"/>
    </location>
</feature>
<proteinExistence type="predicted"/>
<accession>A0A8J3FAJ9</accession>
<dbReference type="Proteomes" id="UP000637720">
    <property type="component" value="Unassembled WGS sequence"/>
</dbReference>
<evidence type="ECO:0000256" key="6">
    <source>
        <dbReference type="ARBA" id="ARBA00023136"/>
    </source>
</evidence>
<dbReference type="InterPro" id="IPR011701">
    <property type="entry name" value="MFS"/>
</dbReference>
<feature type="transmembrane region" description="Helical" evidence="7">
    <location>
        <begin position="247"/>
        <end position="270"/>
    </location>
</feature>
<keyword evidence="4 7" id="KW-0812">Transmembrane</keyword>
<feature type="transmembrane region" description="Helical" evidence="7">
    <location>
        <begin position="340"/>
        <end position="365"/>
    </location>
</feature>
<evidence type="ECO:0000256" key="1">
    <source>
        <dbReference type="ARBA" id="ARBA00004651"/>
    </source>
</evidence>
<feature type="transmembrane region" description="Helical" evidence="7">
    <location>
        <begin position="166"/>
        <end position="185"/>
    </location>
</feature>
<reference evidence="9" key="1">
    <citation type="journal article" date="2014" name="Int. J. Syst. Evol. Microbiol.">
        <title>Complete genome sequence of Corynebacterium casei LMG S-19264T (=DSM 44701T), isolated from a smear-ripened cheese.</title>
        <authorList>
            <consortium name="US DOE Joint Genome Institute (JGI-PGF)"/>
            <person name="Walter F."/>
            <person name="Albersmeier A."/>
            <person name="Kalinowski J."/>
            <person name="Ruckert C."/>
        </authorList>
    </citation>
    <scope>NUCLEOTIDE SEQUENCE</scope>
    <source>
        <strain evidence="9">JCM 14719</strain>
    </source>
</reference>
<protein>
    <submittedName>
        <fullName evidence="9">MFS transporter</fullName>
    </submittedName>
</protein>
<dbReference type="Gene3D" id="1.20.1250.20">
    <property type="entry name" value="MFS general substrate transporter like domains"/>
    <property type="match status" value="2"/>
</dbReference>
<dbReference type="Pfam" id="PF07690">
    <property type="entry name" value="MFS_1"/>
    <property type="match status" value="1"/>
</dbReference>
<dbReference type="EMBL" id="BMOF01000003">
    <property type="protein sequence ID" value="GGJ92623.1"/>
    <property type="molecule type" value="Genomic_DNA"/>
</dbReference>
<dbReference type="InterPro" id="IPR001958">
    <property type="entry name" value="Tet-R_TetA/multi-R_MdtG-like"/>
</dbReference>
<comment type="caution">
    <text evidence="9">The sequence shown here is derived from an EMBL/GenBank/DDBJ whole genome shotgun (WGS) entry which is preliminary data.</text>
</comment>
<evidence type="ECO:0000256" key="4">
    <source>
        <dbReference type="ARBA" id="ARBA00022692"/>
    </source>
</evidence>
<evidence type="ECO:0000256" key="2">
    <source>
        <dbReference type="ARBA" id="ARBA00022448"/>
    </source>
</evidence>
<reference evidence="9" key="2">
    <citation type="submission" date="2020-09" db="EMBL/GenBank/DDBJ databases">
        <authorList>
            <person name="Sun Q."/>
            <person name="Ohkuma M."/>
        </authorList>
    </citation>
    <scope>NUCLEOTIDE SEQUENCE</scope>
    <source>
        <strain evidence="9">JCM 14719</strain>
    </source>
</reference>
<dbReference type="GO" id="GO:0005886">
    <property type="term" value="C:plasma membrane"/>
    <property type="evidence" value="ECO:0007669"/>
    <property type="project" value="UniProtKB-SubCell"/>
</dbReference>
<name>A0A8J3FAJ9_9BACI</name>
<sequence>METWQRNLYILMAAQGLVMAAMSMVVPFLPLYLYDLGMTDAAQVQRWAGLIFGINFLSAFVMAPIWGGLADRYGRKIMILRSGYGMAVITALIAFATSPVHLLLLRFLNGTISGFVPASVALTATNTPREHVGYALGMLQAGGIAGSILGPFFGGVLAEWIGIRHVFWLTGLLLALATTVVHLYVKEIAKPDPKENGASFRARAAVILHTPTLLLLFGTALVVQFALMGPSPQMPLFVKELGAPGGYVSFFAGLVIAAAGAANLLSSPVLGRWSDRYGAHRVLIGASLAAALLTLPLAFVTNVWQLLVFRFLLGLAAGGLLPALHALVRKHAPAGMESTAFGYQTSAINLGNLLGPLSGGVLAGWIGFRGLFLVTASLLLGNALLLWAASRNMAAAQSNVAPQKEGRS</sequence>
<comment type="subcellular location">
    <subcellularLocation>
        <location evidence="1">Cell membrane</location>
        <topology evidence="1">Multi-pass membrane protein</topology>
    </subcellularLocation>
</comment>
<feature type="transmembrane region" description="Helical" evidence="7">
    <location>
        <begin position="371"/>
        <end position="389"/>
    </location>
</feature>
<dbReference type="PANTHER" id="PTHR43414">
    <property type="entry name" value="MULTIDRUG RESISTANCE PROTEIN MDTG"/>
    <property type="match status" value="1"/>
</dbReference>
<feature type="transmembrane region" description="Helical" evidence="7">
    <location>
        <begin position="282"/>
        <end position="301"/>
    </location>
</feature>
<keyword evidence="6 7" id="KW-0472">Membrane</keyword>
<evidence type="ECO:0000256" key="7">
    <source>
        <dbReference type="SAM" id="Phobius"/>
    </source>
</evidence>
<feature type="transmembrane region" description="Helical" evidence="7">
    <location>
        <begin position="78"/>
        <end position="97"/>
    </location>
</feature>
<dbReference type="InterPro" id="IPR036259">
    <property type="entry name" value="MFS_trans_sf"/>
</dbReference>
<gene>
    <name evidence="9" type="ORF">GCM10007043_02860</name>
</gene>
<evidence type="ECO:0000256" key="5">
    <source>
        <dbReference type="ARBA" id="ARBA00022989"/>
    </source>
</evidence>
<keyword evidence="3" id="KW-1003">Cell membrane</keyword>
<keyword evidence="5 7" id="KW-1133">Transmembrane helix</keyword>
<dbReference type="PROSITE" id="PS50850">
    <property type="entry name" value="MFS"/>
    <property type="match status" value="1"/>
</dbReference>
<dbReference type="SUPFAM" id="SSF103473">
    <property type="entry name" value="MFS general substrate transporter"/>
    <property type="match status" value="1"/>
</dbReference>
<keyword evidence="2" id="KW-0813">Transport</keyword>
<dbReference type="RefSeq" id="WP_188816606.1">
    <property type="nucleotide sequence ID" value="NZ_BMOF01000003.1"/>
</dbReference>
<evidence type="ECO:0000256" key="3">
    <source>
        <dbReference type="ARBA" id="ARBA00022475"/>
    </source>
</evidence>
<evidence type="ECO:0000313" key="10">
    <source>
        <dbReference type="Proteomes" id="UP000637720"/>
    </source>
</evidence>
<feature type="domain" description="Major facilitator superfamily (MFS) profile" evidence="8">
    <location>
        <begin position="7"/>
        <end position="394"/>
    </location>
</feature>
<feature type="transmembrane region" description="Helical" evidence="7">
    <location>
        <begin position="134"/>
        <end position="154"/>
    </location>
</feature>
<dbReference type="PANTHER" id="PTHR43414:SF6">
    <property type="entry name" value="MULTIDRUG RESISTANCE PROTEIN MDTG"/>
    <property type="match status" value="1"/>
</dbReference>
<evidence type="ECO:0000313" key="9">
    <source>
        <dbReference type="EMBL" id="GGJ92623.1"/>
    </source>
</evidence>
<feature type="transmembrane region" description="Helical" evidence="7">
    <location>
        <begin position="307"/>
        <end position="328"/>
    </location>
</feature>
<feature type="transmembrane region" description="Helical" evidence="7">
    <location>
        <begin position="206"/>
        <end position="227"/>
    </location>
</feature>
<keyword evidence="10" id="KW-1185">Reference proteome</keyword>
<organism evidence="9 10">
    <name type="scientific">Calditerricola satsumensis</name>
    <dbReference type="NCBI Taxonomy" id="373054"/>
    <lineage>
        <taxon>Bacteria</taxon>
        <taxon>Bacillati</taxon>
        <taxon>Bacillota</taxon>
        <taxon>Bacilli</taxon>
        <taxon>Bacillales</taxon>
        <taxon>Bacillaceae</taxon>
        <taxon>Calditerricola</taxon>
    </lineage>
</organism>
<evidence type="ECO:0000259" key="8">
    <source>
        <dbReference type="PROSITE" id="PS50850"/>
    </source>
</evidence>
<dbReference type="InterPro" id="IPR020846">
    <property type="entry name" value="MFS_dom"/>
</dbReference>
<dbReference type="AlphaFoldDB" id="A0A8J3FAJ9"/>
<dbReference type="PRINTS" id="PR01035">
    <property type="entry name" value="TCRTETA"/>
</dbReference>